<accession>A0ABD4L5M3</accession>
<dbReference type="PIRSF" id="PIRSF006060">
    <property type="entry name" value="AA_transporter"/>
    <property type="match status" value="1"/>
</dbReference>
<evidence type="ECO:0000256" key="5">
    <source>
        <dbReference type="ARBA" id="ARBA00023136"/>
    </source>
</evidence>
<dbReference type="Gene3D" id="1.20.1740.10">
    <property type="entry name" value="Amino acid/polyamine transporter I"/>
    <property type="match status" value="1"/>
</dbReference>
<comment type="subcellular location">
    <subcellularLocation>
        <location evidence="1">Cell membrane</location>
        <topology evidence="1">Multi-pass membrane protein</topology>
    </subcellularLocation>
</comment>
<dbReference type="InterPro" id="IPR002293">
    <property type="entry name" value="AA/rel_permease1"/>
</dbReference>
<organism evidence="7 8">
    <name type="scientific">Bisbaumannia pacifica</name>
    <dbReference type="NCBI Taxonomy" id="77098"/>
    <lineage>
        <taxon>Bacteria</taxon>
        <taxon>Pseudomonadati</taxon>
        <taxon>Pseudomonadota</taxon>
        <taxon>Gammaproteobacteria</taxon>
        <taxon>Oceanospirillales</taxon>
        <taxon>Halomonadaceae</taxon>
        <taxon>Bisbaumannia</taxon>
    </lineage>
</organism>
<feature type="transmembrane region" description="Helical" evidence="6">
    <location>
        <begin position="153"/>
        <end position="174"/>
    </location>
</feature>
<keyword evidence="5 6" id="KW-0472">Membrane</keyword>
<feature type="transmembrane region" description="Helical" evidence="6">
    <location>
        <begin position="281"/>
        <end position="304"/>
    </location>
</feature>
<proteinExistence type="predicted"/>
<keyword evidence="3 6" id="KW-0812">Transmembrane</keyword>
<feature type="transmembrane region" description="Helical" evidence="6">
    <location>
        <begin position="189"/>
        <end position="208"/>
    </location>
</feature>
<feature type="transmembrane region" description="Helical" evidence="6">
    <location>
        <begin position="351"/>
        <end position="370"/>
    </location>
</feature>
<evidence type="ECO:0000256" key="2">
    <source>
        <dbReference type="ARBA" id="ARBA00022475"/>
    </source>
</evidence>
<dbReference type="PANTHER" id="PTHR42770">
    <property type="entry name" value="AMINO ACID TRANSPORTER-RELATED"/>
    <property type="match status" value="1"/>
</dbReference>
<gene>
    <name evidence="7" type="ORF">I7V36_17375</name>
</gene>
<protein>
    <submittedName>
        <fullName evidence="7">APC family permease</fullName>
    </submittedName>
</protein>
<evidence type="ECO:0000256" key="4">
    <source>
        <dbReference type="ARBA" id="ARBA00022989"/>
    </source>
</evidence>
<keyword evidence="4 6" id="KW-1133">Transmembrane helix</keyword>
<dbReference type="AlphaFoldDB" id="A0ABD4L5M3"/>
<evidence type="ECO:0000256" key="6">
    <source>
        <dbReference type="SAM" id="Phobius"/>
    </source>
</evidence>
<comment type="caution">
    <text evidence="7">The sequence shown here is derived from an EMBL/GenBank/DDBJ whole genome shotgun (WGS) entry which is preliminary data.</text>
</comment>
<feature type="transmembrane region" description="Helical" evidence="6">
    <location>
        <begin position="12"/>
        <end position="38"/>
    </location>
</feature>
<dbReference type="PANTHER" id="PTHR42770:SF8">
    <property type="entry name" value="PUTRESCINE IMPORTER PUUP"/>
    <property type="match status" value="1"/>
</dbReference>
<evidence type="ECO:0000256" key="3">
    <source>
        <dbReference type="ARBA" id="ARBA00022692"/>
    </source>
</evidence>
<feature type="transmembrane region" description="Helical" evidence="6">
    <location>
        <begin position="407"/>
        <end position="425"/>
    </location>
</feature>
<dbReference type="Proteomes" id="UP000651738">
    <property type="component" value="Unassembled WGS sequence"/>
</dbReference>
<feature type="transmembrane region" description="Helical" evidence="6">
    <location>
        <begin position="122"/>
        <end position="141"/>
    </location>
</feature>
<sequence>MSEPRVQLTARLSLASVVAFGIAYMAPSLVMVIFGVVAEVSEGTAPTAFLMATGAMLLTALSYAKMSGHFPVSGSAYFYARQMLGAPIGFLVGWSVLLAYLLLPAAAWLVQSLLLNAQFPSIPIWAWMLVNAGLTTLINIIGIRLTDRVNKLLVLLAVFLVLLFAAYCLAYLGAQPPASYTAPFWNGDSTLLGVSAAAAIAAYCYLGFDAVTTLAEETRDAERNIPRAVVLVIATGGLLFTAVAYLMQLVHPGGLFDDPEVISYTMSIRVGGLAFADWTNLAANIGGLGSCLAVQLSSSRLLYFMGRDGVLPKRLLGTLHPRTRTPIGCLLLTGAMGFIGLNLSVETAFSLVNFGIFVGFTAVNLCVIAYFIRHRRERRLGVLGYVLLPTLAGAITLTLIAQLTPSTLITGLAWLAAGGLHLLWLTRGFRRPTPELSLDEGQPI</sequence>
<evidence type="ECO:0000256" key="1">
    <source>
        <dbReference type="ARBA" id="ARBA00004651"/>
    </source>
</evidence>
<evidence type="ECO:0000313" key="7">
    <source>
        <dbReference type="EMBL" id="MBH8581876.1"/>
    </source>
</evidence>
<dbReference type="Pfam" id="PF13520">
    <property type="entry name" value="AA_permease_2"/>
    <property type="match status" value="1"/>
</dbReference>
<feature type="transmembrane region" description="Helical" evidence="6">
    <location>
        <begin position="382"/>
        <end position="401"/>
    </location>
</feature>
<feature type="transmembrane region" description="Helical" evidence="6">
    <location>
        <begin position="44"/>
        <end position="64"/>
    </location>
</feature>
<feature type="transmembrane region" description="Helical" evidence="6">
    <location>
        <begin position="84"/>
        <end position="110"/>
    </location>
</feature>
<dbReference type="GO" id="GO:0005886">
    <property type="term" value="C:plasma membrane"/>
    <property type="evidence" value="ECO:0007669"/>
    <property type="project" value="UniProtKB-SubCell"/>
</dbReference>
<keyword evidence="2" id="KW-1003">Cell membrane</keyword>
<dbReference type="InterPro" id="IPR050367">
    <property type="entry name" value="APC_superfamily"/>
</dbReference>
<feature type="transmembrane region" description="Helical" evidence="6">
    <location>
        <begin position="325"/>
        <end position="345"/>
    </location>
</feature>
<evidence type="ECO:0000313" key="8">
    <source>
        <dbReference type="Proteomes" id="UP000651738"/>
    </source>
</evidence>
<feature type="transmembrane region" description="Helical" evidence="6">
    <location>
        <begin position="228"/>
        <end position="247"/>
    </location>
</feature>
<name>A0ABD4L5M3_9GAMM</name>
<dbReference type="RefSeq" id="WP_198058567.1">
    <property type="nucleotide sequence ID" value="NZ_JAEDAF010000024.1"/>
</dbReference>
<reference evidence="7 8" key="1">
    <citation type="submission" date="2020-12" db="EMBL/GenBank/DDBJ databases">
        <title>Draft genome sequence of Halomonas pacifica strain CARE-V15.</title>
        <authorList>
            <person name="Vignesh N."/>
            <person name="Thabitha A."/>
            <person name="Saravanan R."/>
            <person name="Manigandan V."/>
        </authorList>
    </citation>
    <scope>NUCLEOTIDE SEQUENCE [LARGE SCALE GENOMIC DNA]</scope>
    <source>
        <strain evidence="7 8">CARE-V15</strain>
    </source>
</reference>
<dbReference type="EMBL" id="JAEDAF010000024">
    <property type="protein sequence ID" value="MBH8581876.1"/>
    <property type="molecule type" value="Genomic_DNA"/>
</dbReference>